<sequence>MVLRDRPEHAVLMPSSGTIDALLLADRWRQLFGAVVAERKPAPRPSLFQSYVQGGFECSTHRRKDGTRLDLITATGHDTNTVEDYAQLAGFGITTVRDGLRWHLIEQEPGQFDWSSFTPMLEAAVQSRTEVIWDLMHYGWPDDIDIWQPDFVARLSRFATAAAELVKRHAGPGAFYCPINEISFLAWAAGDVAHFYPFAQGRGFELKVQLARASIEAMRAIRAVDETVRFVQCEPLVHVVANGSSERAEAQKVRAFQFQSWDLISGSSWPQLGGSPDLLDIIGVNYYSHNQWALGGRTIDAMHRDYLPLRHLLAEVYARYGRPILLSETGAEGQKRAHWYAAVAQEVRAARGAGVPVEGICLYPIIDHNDWDDDQVRQSGLLGNVAIDGRRKIHQPLASEAAEVNAIG</sequence>
<evidence type="ECO:0000313" key="1">
    <source>
        <dbReference type="EMBL" id="GGA81130.1"/>
    </source>
</evidence>
<dbReference type="Proteomes" id="UP000636264">
    <property type="component" value="Unassembled WGS sequence"/>
</dbReference>
<dbReference type="InterPro" id="IPR017853">
    <property type="entry name" value="GH"/>
</dbReference>
<protein>
    <recommendedName>
        <fullName evidence="3">Beta-glucosidase</fullName>
    </recommendedName>
</protein>
<proteinExistence type="predicted"/>
<dbReference type="Gene3D" id="3.20.20.80">
    <property type="entry name" value="Glycosidases"/>
    <property type="match status" value="1"/>
</dbReference>
<keyword evidence="2" id="KW-1185">Reference proteome</keyword>
<evidence type="ECO:0000313" key="2">
    <source>
        <dbReference type="Proteomes" id="UP000636264"/>
    </source>
</evidence>
<name>A0A916WAV1_9HYPH</name>
<gene>
    <name evidence="1" type="ORF">GCM10011385_39240</name>
</gene>
<reference evidence="1" key="2">
    <citation type="submission" date="2020-09" db="EMBL/GenBank/DDBJ databases">
        <authorList>
            <person name="Sun Q."/>
            <person name="Zhou Y."/>
        </authorList>
    </citation>
    <scope>NUCLEOTIDE SEQUENCE</scope>
    <source>
        <strain evidence="1">CGMCC 1.15320</strain>
    </source>
</reference>
<organism evidence="1 2">
    <name type="scientific">Nitratireductor aestuarii</name>
    <dbReference type="NCBI Taxonomy" id="1735103"/>
    <lineage>
        <taxon>Bacteria</taxon>
        <taxon>Pseudomonadati</taxon>
        <taxon>Pseudomonadota</taxon>
        <taxon>Alphaproteobacteria</taxon>
        <taxon>Hyphomicrobiales</taxon>
        <taxon>Phyllobacteriaceae</taxon>
        <taxon>Nitratireductor</taxon>
    </lineage>
</organism>
<accession>A0A916WAV1</accession>
<dbReference type="SUPFAM" id="SSF51445">
    <property type="entry name" value="(Trans)glycosidases"/>
    <property type="match status" value="1"/>
</dbReference>
<comment type="caution">
    <text evidence="1">The sequence shown here is derived from an EMBL/GenBank/DDBJ whole genome shotgun (WGS) entry which is preliminary data.</text>
</comment>
<dbReference type="EMBL" id="BMIF01000019">
    <property type="protein sequence ID" value="GGA81130.1"/>
    <property type="molecule type" value="Genomic_DNA"/>
</dbReference>
<reference evidence="1" key="1">
    <citation type="journal article" date="2014" name="Int. J. Syst. Evol. Microbiol.">
        <title>Complete genome sequence of Corynebacterium casei LMG S-19264T (=DSM 44701T), isolated from a smear-ripened cheese.</title>
        <authorList>
            <consortium name="US DOE Joint Genome Institute (JGI-PGF)"/>
            <person name="Walter F."/>
            <person name="Albersmeier A."/>
            <person name="Kalinowski J."/>
            <person name="Ruckert C."/>
        </authorList>
    </citation>
    <scope>NUCLEOTIDE SEQUENCE</scope>
    <source>
        <strain evidence="1">CGMCC 1.15320</strain>
    </source>
</reference>
<dbReference type="AlphaFoldDB" id="A0A916WAV1"/>
<evidence type="ECO:0008006" key="3">
    <source>
        <dbReference type="Google" id="ProtNLM"/>
    </source>
</evidence>